<evidence type="ECO:0000313" key="2">
    <source>
        <dbReference type="Proteomes" id="UP000185622"/>
    </source>
</evidence>
<keyword evidence="2" id="KW-1185">Reference proteome</keyword>
<dbReference type="RefSeq" id="WP_075775423.1">
    <property type="nucleotide sequence ID" value="NZ_CP123974.1"/>
</dbReference>
<reference evidence="1 2" key="1">
    <citation type="submission" date="2017-01" db="EMBL/GenBank/DDBJ databases">
        <title>The complete genome sequence of a sulfur-oxidizing marine bacterium Thioclava sp. 25B10_4T.</title>
        <authorList>
            <person name="Liu Y."/>
            <person name="Lai Q."/>
            <person name="Shao Z."/>
        </authorList>
    </citation>
    <scope>NUCLEOTIDE SEQUENCE [LARGE SCALE GENOMIC DNA]</scope>
    <source>
        <strain evidence="1 2">25B10_4</strain>
    </source>
</reference>
<protein>
    <submittedName>
        <fullName evidence="1">Uncharacterized protein</fullName>
    </submittedName>
</protein>
<sequence>MHHGNATHIARLIYNAAQRRFEAIVEFFIPGVAQPLRVPVRIEASQNIPHRQLTRALTREAQRRGIGGL</sequence>
<evidence type="ECO:0000313" key="1">
    <source>
        <dbReference type="EMBL" id="AQS46413.1"/>
    </source>
</evidence>
<dbReference type="Proteomes" id="UP000185622">
    <property type="component" value="Chromosome"/>
</dbReference>
<name>A0ABM6ICK6_9RHOB</name>
<organism evidence="1 2">
    <name type="scientific">Thioclava nitratireducens</name>
    <dbReference type="NCBI Taxonomy" id="1915078"/>
    <lineage>
        <taxon>Bacteria</taxon>
        <taxon>Pseudomonadati</taxon>
        <taxon>Pseudomonadota</taxon>
        <taxon>Alphaproteobacteria</taxon>
        <taxon>Rhodobacterales</taxon>
        <taxon>Paracoccaceae</taxon>
        <taxon>Thioclava</taxon>
    </lineage>
</organism>
<proteinExistence type="predicted"/>
<gene>
    <name evidence="1" type="ORF">BMG03_00350</name>
</gene>
<accession>A0ABM6ICK6</accession>
<dbReference type="EMBL" id="CP019437">
    <property type="protein sequence ID" value="AQS46413.1"/>
    <property type="molecule type" value="Genomic_DNA"/>
</dbReference>